<dbReference type="Proteomes" id="UP000006334">
    <property type="component" value="Unassembled WGS sequence"/>
</dbReference>
<evidence type="ECO:0000313" key="2">
    <source>
        <dbReference type="EMBL" id="GAC15066.1"/>
    </source>
</evidence>
<reference evidence="2 3" key="1">
    <citation type="journal article" date="2017" name="Antonie Van Leeuwenhoek">
        <title>Rhizobium rhizosphaerae sp. nov., a novel species isolated from rice rhizosphere.</title>
        <authorList>
            <person name="Zhao J.J."/>
            <person name="Zhang J."/>
            <person name="Zhang R.J."/>
            <person name="Zhang C.W."/>
            <person name="Yin H.Q."/>
            <person name="Zhang X.X."/>
        </authorList>
    </citation>
    <scope>NUCLEOTIDE SEQUENCE [LARGE SCALE GENOMIC DNA]</scope>
    <source>
        <strain evidence="2 3">E3</strain>
    </source>
</reference>
<dbReference type="EMBL" id="BAEN01000046">
    <property type="protein sequence ID" value="GAC15066.1"/>
    <property type="molecule type" value="Genomic_DNA"/>
</dbReference>
<name>K6XTQ6_9ALTE</name>
<dbReference type="AlphaFoldDB" id="K6XTQ6"/>
<dbReference type="eggNOG" id="ENOG5033GFS">
    <property type="taxonomic scope" value="Bacteria"/>
</dbReference>
<comment type="caution">
    <text evidence="2">The sequence shown here is derived from an EMBL/GenBank/DDBJ whole genome shotgun (WGS) entry which is preliminary data.</text>
</comment>
<dbReference type="STRING" id="1127673.GLIP_2440"/>
<dbReference type="RefSeq" id="WP_008844871.1">
    <property type="nucleotide sequence ID" value="NZ_BAEN01000046.1"/>
</dbReference>
<proteinExistence type="predicted"/>
<evidence type="ECO:0000313" key="3">
    <source>
        <dbReference type="Proteomes" id="UP000006334"/>
    </source>
</evidence>
<evidence type="ECO:0000256" key="1">
    <source>
        <dbReference type="SAM" id="SignalP"/>
    </source>
</evidence>
<accession>K6XTQ6</accession>
<gene>
    <name evidence="2" type="ORF">GLIP_2440</name>
</gene>
<protein>
    <submittedName>
        <fullName evidence="2">Uncharacterized protein</fullName>
    </submittedName>
</protein>
<feature type="chain" id="PRO_5003899551" evidence="1">
    <location>
        <begin position="29"/>
        <end position="128"/>
    </location>
</feature>
<feature type="signal peptide" evidence="1">
    <location>
        <begin position="1"/>
        <end position="28"/>
    </location>
</feature>
<sequence>MKFSLTLKRLANIAGITAFALHSVNAYAQDNATVQMTSQTCPTEFYALPLFPKAKMCQIFAPELPASLTYHASTDQQSTQQFYTEKLGQAEQVKALKGRILMEYDGANKIIIISKDGAGTQVDVLVKS</sequence>
<organism evidence="2 3">
    <name type="scientific">Aliiglaciecola lipolytica E3</name>
    <dbReference type="NCBI Taxonomy" id="1127673"/>
    <lineage>
        <taxon>Bacteria</taxon>
        <taxon>Pseudomonadati</taxon>
        <taxon>Pseudomonadota</taxon>
        <taxon>Gammaproteobacteria</taxon>
        <taxon>Alteromonadales</taxon>
        <taxon>Alteromonadaceae</taxon>
        <taxon>Aliiglaciecola</taxon>
    </lineage>
</organism>
<keyword evidence="1" id="KW-0732">Signal</keyword>
<keyword evidence="3" id="KW-1185">Reference proteome</keyword>